<accession>A0A0F8W2A4</accession>
<name>A0A0F8W2A4_9ZZZZ</name>
<dbReference type="EMBL" id="LAZR01067863">
    <property type="protein sequence ID" value="KKK50753.1"/>
    <property type="molecule type" value="Genomic_DNA"/>
</dbReference>
<reference evidence="1" key="1">
    <citation type="journal article" date="2015" name="Nature">
        <title>Complex archaea that bridge the gap between prokaryotes and eukaryotes.</title>
        <authorList>
            <person name="Spang A."/>
            <person name="Saw J.H."/>
            <person name="Jorgensen S.L."/>
            <person name="Zaremba-Niedzwiedzka K."/>
            <person name="Martijn J."/>
            <person name="Lind A.E."/>
            <person name="van Eijk R."/>
            <person name="Schleper C."/>
            <person name="Guy L."/>
            <person name="Ettema T.J."/>
        </authorList>
    </citation>
    <scope>NUCLEOTIDE SEQUENCE</scope>
</reference>
<protein>
    <submittedName>
        <fullName evidence="1">Uncharacterized protein</fullName>
    </submittedName>
</protein>
<gene>
    <name evidence="1" type="ORF">LCGC14_3121850</name>
</gene>
<evidence type="ECO:0000313" key="1">
    <source>
        <dbReference type="EMBL" id="KKK50753.1"/>
    </source>
</evidence>
<sequence>MGFEALLKVGRPSYKWGDIDFSGFALGLNTSVRP</sequence>
<organism evidence="1">
    <name type="scientific">marine sediment metagenome</name>
    <dbReference type="NCBI Taxonomy" id="412755"/>
    <lineage>
        <taxon>unclassified sequences</taxon>
        <taxon>metagenomes</taxon>
        <taxon>ecological metagenomes</taxon>
    </lineage>
</organism>
<feature type="non-terminal residue" evidence="1">
    <location>
        <position position="34"/>
    </location>
</feature>
<comment type="caution">
    <text evidence="1">The sequence shown here is derived from an EMBL/GenBank/DDBJ whole genome shotgun (WGS) entry which is preliminary data.</text>
</comment>
<dbReference type="AlphaFoldDB" id="A0A0F8W2A4"/>
<proteinExistence type="predicted"/>